<accession>A0A6D2KAP6</accession>
<feature type="region of interest" description="Disordered" evidence="1">
    <location>
        <begin position="1"/>
        <end position="46"/>
    </location>
</feature>
<dbReference type="AlphaFoldDB" id="A0A6D2KAP6"/>
<gene>
    <name evidence="2" type="ORF">MERR_LOCUS32097</name>
</gene>
<protein>
    <submittedName>
        <fullName evidence="2">Uncharacterized protein</fullName>
    </submittedName>
</protein>
<feature type="compositionally biased region" description="Polar residues" evidence="1">
    <location>
        <begin position="37"/>
        <end position="46"/>
    </location>
</feature>
<evidence type="ECO:0000256" key="1">
    <source>
        <dbReference type="SAM" id="MobiDB-lite"/>
    </source>
</evidence>
<proteinExistence type="predicted"/>
<comment type="caution">
    <text evidence="2">The sequence shown here is derived from an EMBL/GenBank/DDBJ whole genome shotgun (WGS) entry which is preliminary data.</text>
</comment>
<dbReference type="Proteomes" id="UP000467841">
    <property type="component" value="Unassembled WGS sequence"/>
</dbReference>
<sequence length="89" mass="9804">MSSIGANYAQLQVMQKKQKEKMMKKRLEKERDGSADGVSSASTGKSEISRLLRFSSKKQTNAELIVLLPPLSSHISHLRGVDVLTIFSG</sequence>
<dbReference type="EMBL" id="CACVBM020001307">
    <property type="protein sequence ID" value="CAA7044862.1"/>
    <property type="molecule type" value="Genomic_DNA"/>
</dbReference>
<reference evidence="2" key="1">
    <citation type="submission" date="2020-01" db="EMBL/GenBank/DDBJ databases">
        <authorList>
            <person name="Mishra B."/>
        </authorList>
    </citation>
    <scope>NUCLEOTIDE SEQUENCE [LARGE SCALE GENOMIC DNA]</scope>
</reference>
<feature type="compositionally biased region" description="Basic and acidic residues" evidence="1">
    <location>
        <begin position="25"/>
        <end position="34"/>
    </location>
</feature>
<organism evidence="2 3">
    <name type="scientific">Microthlaspi erraticum</name>
    <dbReference type="NCBI Taxonomy" id="1685480"/>
    <lineage>
        <taxon>Eukaryota</taxon>
        <taxon>Viridiplantae</taxon>
        <taxon>Streptophyta</taxon>
        <taxon>Embryophyta</taxon>
        <taxon>Tracheophyta</taxon>
        <taxon>Spermatophyta</taxon>
        <taxon>Magnoliopsida</taxon>
        <taxon>eudicotyledons</taxon>
        <taxon>Gunneridae</taxon>
        <taxon>Pentapetalae</taxon>
        <taxon>rosids</taxon>
        <taxon>malvids</taxon>
        <taxon>Brassicales</taxon>
        <taxon>Brassicaceae</taxon>
        <taxon>Coluteocarpeae</taxon>
        <taxon>Microthlaspi</taxon>
    </lineage>
</organism>
<name>A0A6D2KAP6_9BRAS</name>
<evidence type="ECO:0000313" key="2">
    <source>
        <dbReference type="EMBL" id="CAA7044862.1"/>
    </source>
</evidence>
<evidence type="ECO:0000313" key="3">
    <source>
        <dbReference type="Proteomes" id="UP000467841"/>
    </source>
</evidence>
<keyword evidence="3" id="KW-1185">Reference proteome</keyword>